<sequence length="249" mass="28930">MSLWVSCEGEKHIEQIEVDPWRVVEAQHISSSRDLVDTIEEHDLLEELLEDSKPIVPNRTHYLIFTPFRYPPLKYGSRFGRQFEPSLWYGSLELQTSFAEVAFYRLKFFDDSSANLGYIEIPMTVFKAHINTKQGIDLTKNMFSKHLEKISNKNNYDYSQPLGTDMRNAGIEAFLFASARVSNLSKNAAAFIPRVFTKKNGQFISNMQNWSCLANKKNIEFTRFGILNVERLVFSDEDFKIDQKFKKSI</sequence>
<dbReference type="OrthoDB" id="9799238at2"/>
<dbReference type="Pfam" id="PF08808">
    <property type="entry name" value="RES"/>
    <property type="match status" value="1"/>
</dbReference>
<reference evidence="2 3" key="1">
    <citation type="submission" date="2015-11" db="EMBL/GenBank/DDBJ databases">
        <title>Genomic analysis of 38 Legionella species identifies large and diverse effector repertoires.</title>
        <authorList>
            <person name="Burstein D."/>
            <person name="Amaro F."/>
            <person name="Zusman T."/>
            <person name="Lifshitz Z."/>
            <person name="Cohen O."/>
            <person name="Gilbert J.A."/>
            <person name="Pupko T."/>
            <person name="Shuman H.A."/>
            <person name="Segal G."/>
        </authorList>
    </citation>
    <scope>NUCLEOTIDE SEQUENCE [LARGE SCALE GENOMIC DNA]</scope>
    <source>
        <strain evidence="2 3">ATCC 43878</strain>
    </source>
</reference>
<gene>
    <name evidence="2" type="ORF">Lbru_0476</name>
</gene>
<dbReference type="InterPro" id="IPR014914">
    <property type="entry name" value="RES_dom"/>
</dbReference>
<name>A0A0W0ST17_9GAMM</name>
<dbReference type="PATRIC" id="fig|29422.6.peg.499"/>
<evidence type="ECO:0000313" key="3">
    <source>
        <dbReference type="Proteomes" id="UP000054742"/>
    </source>
</evidence>
<dbReference type="STRING" id="29422.Lbru_0476"/>
<comment type="caution">
    <text evidence="2">The sequence shown here is derived from an EMBL/GenBank/DDBJ whole genome shotgun (WGS) entry which is preliminary data.</text>
</comment>
<organism evidence="2 3">
    <name type="scientific">Legionella brunensis</name>
    <dbReference type="NCBI Taxonomy" id="29422"/>
    <lineage>
        <taxon>Bacteria</taxon>
        <taxon>Pseudomonadati</taxon>
        <taxon>Pseudomonadota</taxon>
        <taxon>Gammaproteobacteria</taxon>
        <taxon>Legionellales</taxon>
        <taxon>Legionellaceae</taxon>
        <taxon>Legionella</taxon>
    </lineage>
</organism>
<dbReference type="EMBL" id="LNXV01000004">
    <property type="protein sequence ID" value="KTC86535.1"/>
    <property type="molecule type" value="Genomic_DNA"/>
</dbReference>
<evidence type="ECO:0000259" key="1">
    <source>
        <dbReference type="SMART" id="SM00953"/>
    </source>
</evidence>
<evidence type="ECO:0000313" key="2">
    <source>
        <dbReference type="EMBL" id="KTC86535.1"/>
    </source>
</evidence>
<protein>
    <submittedName>
        <fullName evidence="2">RES domain protein</fullName>
    </submittedName>
</protein>
<dbReference type="Proteomes" id="UP000054742">
    <property type="component" value="Unassembled WGS sequence"/>
</dbReference>
<feature type="domain" description="RES" evidence="1">
    <location>
        <begin position="67"/>
        <end position="202"/>
    </location>
</feature>
<accession>A0A0W0ST17</accession>
<proteinExistence type="predicted"/>
<dbReference type="AlphaFoldDB" id="A0A0W0ST17"/>
<dbReference type="SMART" id="SM00953">
    <property type="entry name" value="RES"/>
    <property type="match status" value="1"/>
</dbReference>
<keyword evidence="3" id="KW-1185">Reference proteome</keyword>
<dbReference type="RefSeq" id="WP_058440581.1">
    <property type="nucleotide sequence ID" value="NZ_CAAAHU010000033.1"/>
</dbReference>